<proteinExistence type="predicted"/>
<dbReference type="OrthoDB" id="9797743at2"/>
<dbReference type="GO" id="GO:0016787">
    <property type="term" value="F:hydrolase activity"/>
    <property type="evidence" value="ECO:0007669"/>
    <property type="project" value="UniProtKB-KW"/>
</dbReference>
<keyword evidence="1" id="KW-0378">Hydrolase</keyword>
<evidence type="ECO:0000313" key="2">
    <source>
        <dbReference type="Proteomes" id="UP000190037"/>
    </source>
</evidence>
<dbReference type="PANTHER" id="PTHR18901">
    <property type="entry name" value="2-DEOXYGLUCOSE-6-PHOSPHATE PHOSPHATASE 2"/>
    <property type="match status" value="1"/>
</dbReference>
<dbReference type="RefSeq" id="WP_078978584.1">
    <property type="nucleotide sequence ID" value="NZ_MWQN01000001.1"/>
</dbReference>
<dbReference type="InterPro" id="IPR023198">
    <property type="entry name" value="PGP-like_dom2"/>
</dbReference>
<comment type="caution">
    <text evidence="1">The sequence shown here is derived from an EMBL/GenBank/DDBJ whole genome shotgun (WGS) entry which is preliminary data.</text>
</comment>
<protein>
    <submittedName>
        <fullName evidence="1">Hydrolase</fullName>
    </submittedName>
</protein>
<dbReference type="NCBIfam" id="TIGR01509">
    <property type="entry name" value="HAD-SF-IA-v3"/>
    <property type="match status" value="1"/>
</dbReference>
<dbReference type="Gene3D" id="3.40.50.1000">
    <property type="entry name" value="HAD superfamily/HAD-like"/>
    <property type="match status" value="1"/>
</dbReference>
<dbReference type="AlphaFoldDB" id="A0A1T3P607"/>
<dbReference type="SUPFAM" id="SSF56784">
    <property type="entry name" value="HAD-like"/>
    <property type="match status" value="1"/>
</dbReference>
<evidence type="ECO:0000313" key="1">
    <source>
        <dbReference type="EMBL" id="OPC84290.1"/>
    </source>
</evidence>
<sequence>MTAALTTTTGARPGHGLQAVLFDMDGTLVDTERHWFATETAVMADLGFTLTAQHAEHLLGSPMERAVAYLISVSGLEVAPGELEQRINADMVRRLRDGVDLRPGAKRLLAEVDDAGVPCALVTASQRVIVDAVLPSIGAHHFRLTLAGDEIARTKPHPDPYLTAARRLDAEPWACVVVEDSPTGIAAGEAAGCAVLAVPSMTPIPPAPTRTVVGSLEEVDLAYLRDLARARVAR</sequence>
<dbReference type="STRING" id="159449.B4N89_28180"/>
<dbReference type="InterPro" id="IPR036412">
    <property type="entry name" value="HAD-like_sf"/>
</dbReference>
<organism evidence="1 2">
    <name type="scientific">Embleya scabrispora</name>
    <dbReference type="NCBI Taxonomy" id="159449"/>
    <lineage>
        <taxon>Bacteria</taxon>
        <taxon>Bacillati</taxon>
        <taxon>Actinomycetota</taxon>
        <taxon>Actinomycetes</taxon>
        <taxon>Kitasatosporales</taxon>
        <taxon>Streptomycetaceae</taxon>
        <taxon>Embleya</taxon>
    </lineage>
</organism>
<dbReference type="Proteomes" id="UP000190037">
    <property type="component" value="Unassembled WGS sequence"/>
</dbReference>
<dbReference type="Pfam" id="PF13419">
    <property type="entry name" value="HAD_2"/>
    <property type="match status" value="1"/>
</dbReference>
<accession>A0A1T3P607</accession>
<dbReference type="SFLD" id="SFLDS00003">
    <property type="entry name" value="Haloacid_Dehalogenase"/>
    <property type="match status" value="1"/>
</dbReference>
<name>A0A1T3P607_9ACTN</name>
<gene>
    <name evidence="1" type="ORF">B4N89_28180</name>
</gene>
<dbReference type="Gene3D" id="1.10.150.240">
    <property type="entry name" value="Putative phosphatase, domain 2"/>
    <property type="match status" value="1"/>
</dbReference>
<reference evidence="1 2" key="1">
    <citation type="submission" date="2017-03" db="EMBL/GenBank/DDBJ databases">
        <title>Draft genome sequence of Streptomyces scabrisporus NF3, endophyte isolated from Amphipterygium adstringens.</title>
        <authorList>
            <person name="Vazquez M."/>
            <person name="Ceapa C.D."/>
            <person name="Rodriguez Luna D."/>
            <person name="Sanchez Esquivel S."/>
        </authorList>
    </citation>
    <scope>NUCLEOTIDE SEQUENCE [LARGE SCALE GENOMIC DNA]</scope>
    <source>
        <strain evidence="1 2">NF3</strain>
    </source>
</reference>
<keyword evidence="2" id="KW-1185">Reference proteome</keyword>
<dbReference type="InterPro" id="IPR006439">
    <property type="entry name" value="HAD-SF_hydro_IA"/>
</dbReference>
<dbReference type="CDD" id="cd07505">
    <property type="entry name" value="HAD_BPGM-like"/>
    <property type="match status" value="1"/>
</dbReference>
<dbReference type="PANTHER" id="PTHR18901:SF38">
    <property type="entry name" value="PSEUDOURIDINE-5'-PHOSPHATASE"/>
    <property type="match status" value="1"/>
</dbReference>
<dbReference type="InterPro" id="IPR023214">
    <property type="entry name" value="HAD_sf"/>
</dbReference>
<dbReference type="SFLD" id="SFLDG01129">
    <property type="entry name" value="C1.5:_HAD__Beta-PGM__Phosphata"/>
    <property type="match status" value="1"/>
</dbReference>
<dbReference type="EMBL" id="MWQN01000001">
    <property type="protein sequence ID" value="OPC84290.1"/>
    <property type="molecule type" value="Genomic_DNA"/>
</dbReference>
<dbReference type="InterPro" id="IPR041492">
    <property type="entry name" value="HAD_2"/>
</dbReference>